<gene>
    <name evidence="9" type="primary">PSF1</name>
    <name evidence="9" type="ORF">HK105_200937</name>
</gene>
<organism evidence="9 10">
    <name type="scientific">Polyrhizophydium stewartii</name>
    <dbReference type="NCBI Taxonomy" id="2732419"/>
    <lineage>
        <taxon>Eukaryota</taxon>
        <taxon>Fungi</taxon>
        <taxon>Fungi incertae sedis</taxon>
        <taxon>Chytridiomycota</taxon>
        <taxon>Chytridiomycota incertae sedis</taxon>
        <taxon>Chytridiomycetes</taxon>
        <taxon>Rhizophydiales</taxon>
        <taxon>Rhizophydiales incertae sedis</taxon>
        <taxon>Polyrhizophydium</taxon>
    </lineage>
</organism>
<dbReference type="InterPro" id="IPR005339">
    <property type="entry name" value="GINS_Psf1"/>
</dbReference>
<comment type="similarity">
    <text evidence="2 6">Belongs to the GINS1/PSF1 family.</text>
</comment>
<dbReference type="CDD" id="cd11710">
    <property type="entry name" value="GINS_A_psf1"/>
    <property type="match status" value="1"/>
</dbReference>
<dbReference type="InterPro" id="IPR056783">
    <property type="entry name" value="PSF1_C"/>
</dbReference>
<evidence type="ECO:0000313" key="10">
    <source>
        <dbReference type="Proteomes" id="UP001527925"/>
    </source>
</evidence>
<evidence type="ECO:0000256" key="1">
    <source>
        <dbReference type="ARBA" id="ARBA00004123"/>
    </source>
</evidence>
<name>A0ABR4NIM1_9FUNG</name>
<comment type="function">
    <text evidence="6">Required for correct functioning of the GINS complex, a complex that plays an essential role in the initiation of DNA replication, and progression of DNA replication forks. GINS complex seems to bind preferentially to single-stranded DNA.</text>
</comment>
<dbReference type="Pfam" id="PF05916">
    <property type="entry name" value="Sld5"/>
    <property type="match status" value="1"/>
</dbReference>
<evidence type="ECO:0000256" key="3">
    <source>
        <dbReference type="ARBA" id="ARBA00015143"/>
    </source>
</evidence>
<evidence type="ECO:0000259" key="8">
    <source>
        <dbReference type="Pfam" id="PF24997"/>
    </source>
</evidence>
<reference evidence="9 10" key="1">
    <citation type="submission" date="2023-09" db="EMBL/GenBank/DDBJ databases">
        <title>Pangenome analysis of Batrachochytrium dendrobatidis and related Chytrids.</title>
        <authorList>
            <person name="Yacoub M.N."/>
            <person name="Stajich J.E."/>
            <person name="James T.Y."/>
        </authorList>
    </citation>
    <scope>NUCLEOTIDE SEQUENCE [LARGE SCALE GENOMIC DNA]</scope>
    <source>
        <strain evidence="9 10">JEL0888</strain>
    </source>
</reference>
<accession>A0ABR4NIM1</accession>
<dbReference type="Gene3D" id="1.20.58.1030">
    <property type="match status" value="1"/>
</dbReference>
<comment type="subunit">
    <text evidence="6">Component of the GINS complex.</text>
</comment>
<dbReference type="Proteomes" id="UP001527925">
    <property type="component" value="Unassembled WGS sequence"/>
</dbReference>
<keyword evidence="10" id="KW-1185">Reference proteome</keyword>
<feature type="domain" description="GINS subunit" evidence="7">
    <location>
        <begin position="118"/>
        <end position="189"/>
    </location>
</feature>
<evidence type="ECO:0000256" key="6">
    <source>
        <dbReference type="RuleBase" id="RU368085"/>
    </source>
</evidence>
<comment type="subcellular location">
    <subcellularLocation>
        <location evidence="1 6">Nucleus</location>
    </subcellularLocation>
</comment>
<dbReference type="PANTHER" id="PTHR12914:SF2">
    <property type="entry name" value="DNA REPLICATION COMPLEX GINS PROTEIN PSF1"/>
    <property type="match status" value="1"/>
</dbReference>
<dbReference type="InterPro" id="IPR036224">
    <property type="entry name" value="GINS_bundle-like_dom_sf"/>
</dbReference>
<dbReference type="Pfam" id="PF24997">
    <property type="entry name" value="PSF1_C"/>
    <property type="match status" value="1"/>
</dbReference>
<evidence type="ECO:0000256" key="5">
    <source>
        <dbReference type="ARBA" id="ARBA00023242"/>
    </source>
</evidence>
<protein>
    <recommendedName>
        <fullName evidence="3 6">DNA replication complex GINS protein PSF1</fullName>
    </recommendedName>
</protein>
<dbReference type="SUPFAM" id="SSF158573">
    <property type="entry name" value="GINS helical bundle-like"/>
    <property type="match status" value="1"/>
</dbReference>
<keyword evidence="5 6" id="KW-0539">Nucleus</keyword>
<evidence type="ECO:0000256" key="4">
    <source>
        <dbReference type="ARBA" id="ARBA00022705"/>
    </source>
</evidence>
<keyword evidence="4 6" id="KW-0235">DNA replication</keyword>
<dbReference type="PANTHER" id="PTHR12914">
    <property type="entry name" value="PARTNER OF SLD5"/>
    <property type="match status" value="1"/>
</dbReference>
<evidence type="ECO:0000259" key="7">
    <source>
        <dbReference type="Pfam" id="PF05916"/>
    </source>
</evidence>
<comment type="caution">
    <text evidence="9">The sequence shown here is derived from an EMBL/GenBank/DDBJ whole genome shotgun (WGS) entry which is preliminary data.</text>
</comment>
<dbReference type="EMBL" id="JADGIZ020000003">
    <property type="protein sequence ID" value="KAL2919294.1"/>
    <property type="molecule type" value="Genomic_DNA"/>
</dbReference>
<feature type="domain" description="DNA replication complex GINS protein PSF1 C-terminal" evidence="8">
    <location>
        <begin position="209"/>
        <end position="252"/>
    </location>
</feature>
<sequence>MSARLLGSSSTQQQYADTAVKLVKEAVRARETPSLTAYNDGLVRDTVLECKHLDSQLATLRANVAVIQGQQLAPAGAAVAGRPDGVAGDGGAGEGASVRPKVAATMTAERADAAVRSFRTAAAIHTFALKRNKRCVLAYQRSRLDRLVEMLWDGPGGASTASSLPDATTHQMSIHECEFVDGYKALASALRGHFIDLDLGASIAVPPRDVFAEIRVLVDCGEIMTESGPLRLTAGSQHYLRRSDVEDLILSGDVVQVG</sequence>
<evidence type="ECO:0000256" key="2">
    <source>
        <dbReference type="ARBA" id="ARBA00006677"/>
    </source>
</evidence>
<proteinExistence type="inferred from homology"/>
<dbReference type="InterPro" id="IPR021151">
    <property type="entry name" value="GINS_A"/>
</dbReference>
<dbReference type="CDD" id="cd21696">
    <property type="entry name" value="GINS_B_Psf1"/>
    <property type="match status" value="1"/>
</dbReference>
<evidence type="ECO:0000313" key="9">
    <source>
        <dbReference type="EMBL" id="KAL2919294.1"/>
    </source>
</evidence>